<organism evidence="3 5">
    <name type="scientific">Zhongshania aliphaticivorans</name>
    <dbReference type="NCBI Taxonomy" id="1470434"/>
    <lineage>
        <taxon>Bacteria</taxon>
        <taxon>Pseudomonadati</taxon>
        <taxon>Pseudomonadota</taxon>
        <taxon>Gammaproteobacteria</taxon>
        <taxon>Cellvibrionales</taxon>
        <taxon>Spongiibacteraceae</taxon>
        <taxon>Zhongshania</taxon>
    </lineage>
</organism>
<dbReference type="EMBL" id="CACSIK010000001">
    <property type="protein sequence ID" value="CAA0092807.1"/>
    <property type="molecule type" value="Genomic_DNA"/>
</dbReference>
<evidence type="ECO:0000313" key="2">
    <source>
        <dbReference type="EMBL" id="CAA0092807.1"/>
    </source>
</evidence>
<dbReference type="AlphaFoldDB" id="A0A5S9Q0M7"/>
<dbReference type="RefSeq" id="WP_159268912.1">
    <property type="nucleotide sequence ID" value="NZ_CACSIK010000001.1"/>
</dbReference>
<dbReference type="GO" id="GO:0016788">
    <property type="term" value="F:hydrolase activity, acting on ester bonds"/>
    <property type="evidence" value="ECO:0007669"/>
    <property type="project" value="InterPro"/>
</dbReference>
<sequence length="425" mass="46396">MTHPLVKHASDILGAGRLAVDAVAGVSEISEGLHHAIINLGGVLTSSPQQYSLQDSAQAIIKGQNPKPLPRTQGITGLVYDSVRGVNGLVGLGLDALIRQLTRSVDERPESLARNALVSALNGVLGDHLQTKQNPLAITMSFRSEGRSLSEDELAGFMAKANDRVAVFVHGLCMNDEQWLRRGHDHGQALARDLGLTPLYLKYNTGLHISENGRQLAALLQGLVSHSSESTELYIIAHSMGGLVSRSACHYAMNNACDWPSRLQKMICLGTPHHGAMLERGGNWLDLILDSNPYSSPFARLARLRSSGITDLRYGNIVDEDWNNVDRFAMVGDQRHMQRLPIDVLNYAIAASTVGREENIGDSFLGDGLVAVDSALGHHVDPRFNLDYPAGNCWVGRGINHMDLLNDAEVYRVLLAFMRHREGEE</sequence>
<evidence type="ECO:0000259" key="1">
    <source>
        <dbReference type="Pfam" id="PF07819"/>
    </source>
</evidence>
<dbReference type="EMBL" id="CACSIM010000004">
    <property type="protein sequence ID" value="CAA0110303.1"/>
    <property type="molecule type" value="Genomic_DNA"/>
</dbReference>
<dbReference type="Gene3D" id="3.40.50.1820">
    <property type="entry name" value="alpha/beta hydrolase"/>
    <property type="match status" value="1"/>
</dbReference>
<evidence type="ECO:0000313" key="3">
    <source>
        <dbReference type="EMBL" id="CAA0110303.1"/>
    </source>
</evidence>
<dbReference type="SUPFAM" id="SSF53474">
    <property type="entry name" value="alpha/beta-Hydrolases"/>
    <property type="match status" value="1"/>
</dbReference>
<name>A0A5S9Q0M7_9GAMM</name>
<accession>A0A5S9Q0M7</accession>
<protein>
    <recommendedName>
        <fullName evidence="1">GPI inositol-deacylase PGAP1-like alpha/beta domain-containing protein</fullName>
    </recommendedName>
</protein>
<evidence type="ECO:0000313" key="5">
    <source>
        <dbReference type="Proteomes" id="UP000439591"/>
    </source>
</evidence>
<feature type="domain" description="GPI inositol-deacylase PGAP1-like alpha/beta" evidence="1">
    <location>
        <begin position="163"/>
        <end position="328"/>
    </location>
</feature>
<dbReference type="Pfam" id="PF07819">
    <property type="entry name" value="PGAP1"/>
    <property type="match status" value="1"/>
</dbReference>
<proteinExistence type="predicted"/>
<dbReference type="InterPro" id="IPR029058">
    <property type="entry name" value="AB_hydrolase_fold"/>
</dbReference>
<dbReference type="Proteomes" id="UP000439591">
    <property type="component" value="Unassembled WGS sequence"/>
</dbReference>
<dbReference type="InterPro" id="IPR012908">
    <property type="entry name" value="PGAP1-ab_dom-like"/>
</dbReference>
<gene>
    <name evidence="2" type="ORF">IHBHHGIJ_02363</name>
    <name evidence="3" type="ORF">KFEGEMFD_02550</name>
</gene>
<reference evidence="4 5" key="1">
    <citation type="submission" date="2019-11" db="EMBL/GenBank/DDBJ databases">
        <authorList>
            <person name="Holert J."/>
        </authorList>
    </citation>
    <scope>NUCLEOTIDE SEQUENCE [LARGE SCALE GENOMIC DNA]</scope>
    <source>
        <strain evidence="3">BC3_2A</strain>
        <strain evidence="2">SB11_1A</strain>
    </source>
</reference>
<dbReference type="Proteomes" id="UP000435877">
    <property type="component" value="Unassembled WGS sequence"/>
</dbReference>
<dbReference type="OrthoDB" id="869379at2"/>
<keyword evidence="4" id="KW-1185">Reference proteome</keyword>
<evidence type="ECO:0000313" key="4">
    <source>
        <dbReference type="Proteomes" id="UP000435877"/>
    </source>
</evidence>